<accession>A0A0G1RHM5</accession>
<dbReference type="EMBL" id="LCNN01000027">
    <property type="protein sequence ID" value="KKU56799.1"/>
    <property type="molecule type" value="Genomic_DNA"/>
</dbReference>
<reference evidence="1 2" key="1">
    <citation type="journal article" date="2015" name="Nature">
        <title>rRNA introns, odd ribosomes, and small enigmatic genomes across a large radiation of phyla.</title>
        <authorList>
            <person name="Brown C.T."/>
            <person name="Hug L.A."/>
            <person name="Thomas B.C."/>
            <person name="Sharon I."/>
            <person name="Castelle C.J."/>
            <person name="Singh A."/>
            <person name="Wilkins M.J."/>
            <person name="Williams K.H."/>
            <person name="Banfield J.F."/>
        </authorList>
    </citation>
    <scope>NUCLEOTIDE SEQUENCE [LARGE SCALE GENOMIC DNA]</scope>
</reference>
<comment type="caution">
    <text evidence="1">The sequence shown here is derived from an EMBL/GenBank/DDBJ whole genome shotgun (WGS) entry which is preliminary data.</text>
</comment>
<dbReference type="AlphaFoldDB" id="A0A0G1RHM5"/>
<organism evidence="1 2">
    <name type="scientific">candidate division WWE3 bacterium GW2011_GWB1_47_11</name>
    <dbReference type="NCBI Taxonomy" id="1619117"/>
    <lineage>
        <taxon>Bacteria</taxon>
        <taxon>Katanobacteria</taxon>
    </lineage>
</organism>
<name>A0A0G1RHM5_UNCKA</name>
<proteinExistence type="predicted"/>
<gene>
    <name evidence="1" type="ORF">UX79_C0027G0001</name>
</gene>
<protein>
    <submittedName>
        <fullName evidence="1">Uncharacterized protein</fullName>
    </submittedName>
</protein>
<evidence type="ECO:0000313" key="1">
    <source>
        <dbReference type="EMBL" id="KKU56799.1"/>
    </source>
</evidence>
<sequence length="320" mass="35425">MEGGTTPTSFPHRCPYQRFGASKNFCEETTASYQRNLAGCCGTNDSRAFAPCNSQWRKCVKCLSEGRGSKSNKVEDVARGLCEEHAEGEQTSAVSRPRQSTPVPKPVPKVVVAILTQPKIRVAASATETETRLEVMRNISKNMQPASPKPCPVPPVVYVPPKRPEMSKPAWKPALKPVVVAPVQNSAQLPVKKELVVLPILPDIELADLARRIDKLTHRRKVVLAEMYEKGHASAAEALGLSEGSVKVYLSKILTDLTLGYPSNSPFIKLTSREKKACLFRAWELHHKESFEKNPPGLVRQPRKVDKKRGIFLKISTNLE</sequence>
<evidence type="ECO:0000313" key="2">
    <source>
        <dbReference type="Proteomes" id="UP000034684"/>
    </source>
</evidence>
<dbReference type="Proteomes" id="UP000034684">
    <property type="component" value="Unassembled WGS sequence"/>
</dbReference>